<gene>
    <name evidence="24" type="primary">ctaC_2</name>
    <name evidence="24" type="ORF">LOKO_03319</name>
</gene>
<keyword evidence="10 19" id="KW-1133">Transmembrane helix</keyword>
<proteinExistence type="inferred from homology"/>
<dbReference type="GO" id="GO:0004129">
    <property type="term" value="F:cytochrome-c oxidase activity"/>
    <property type="evidence" value="ECO:0007669"/>
    <property type="project" value="UniProtKB-EC"/>
</dbReference>
<evidence type="ECO:0000256" key="8">
    <source>
        <dbReference type="ARBA" id="ARBA00022967"/>
    </source>
</evidence>
<dbReference type="GO" id="GO:0005507">
    <property type="term" value="F:copper ion binding"/>
    <property type="evidence" value="ECO:0007669"/>
    <property type="project" value="InterPro"/>
</dbReference>
<evidence type="ECO:0000259" key="21">
    <source>
        <dbReference type="PROSITE" id="PS50857"/>
    </source>
</evidence>
<dbReference type="PROSITE" id="PS51007">
    <property type="entry name" value="CYTC"/>
    <property type="match status" value="1"/>
</dbReference>
<evidence type="ECO:0000256" key="15">
    <source>
        <dbReference type="ARBA" id="ARBA00047816"/>
    </source>
</evidence>
<keyword evidence="25" id="KW-1185">Reference proteome</keyword>
<dbReference type="InterPro" id="IPR036257">
    <property type="entry name" value="Cyt_c_oxidase_su2_TM_sf"/>
</dbReference>
<dbReference type="GO" id="GO:0016491">
    <property type="term" value="F:oxidoreductase activity"/>
    <property type="evidence" value="ECO:0007669"/>
    <property type="project" value="UniProtKB-KW"/>
</dbReference>
<keyword evidence="5 17" id="KW-0679">Respiratory chain</keyword>
<evidence type="ECO:0000256" key="18">
    <source>
        <dbReference type="RuleBase" id="RU004024"/>
    </source>
</evidence>
<dbReference type="STRING" id="507626.LOKO_03319"/>
<name>A0A120JWQ7_9GAMM</name>
<dbReference type="GO" id="GO:0042773">
    <property type="term" value="P:ATP synthesis coupled electron transport"/>
    <property type="evidence" value="ECO:0007669"/>
    <property type="project" value="TreeGrafter"/>
</dbReference>
<dbReference type="InterPro" id="IPR008972">
    <property type="entry name" value="Cupredoxin"/>
</dbReference>
<dbReference type="PROSITE" id="PS00078">
    <property type="entry name" value="COX2"/>
    <property type="match status" value="1"/>
</dbReference>
<evidence type="ECO:0000256" key="9">
    <source>
        <dbReference type="ARBA" id="ARBA00022982"/>
    </source>
</evidence>
<dbReference type="PRINTS" id="PR01166">
    <property type="entry name" value="CYCOXIDASEII"/>
</dbReference>
<dbReference type="PATRIC" id="fig|507626.3.peg.3315"/>
<keyword evidence="24" id="KW-0560">Oxidoreductase</keyword>
<reference evidence="24 25" key="2">
    <citation type="submission" date="2016-02" db="EMBL/GenBank/DDBJ databases">
        <authorList>
            <person name="Wen L."/>
            <person name="He K."/>
            <person name="Yang H."/>
        </authorList>
    </citation>
    <scope>NUCLEOTIDE SEQUENCE [LARGE SCALE GENOMIC DNA]</scope>
    <source>
        <strain evidence="24 25">AGD 8-3</strain>
    </source>
</reference>
<dbReference type="InterPro" id="IPR009056">
    <property type="entry name" value="Cyt_c-like_dom"/>
</dbReference>
<evidence type="ECO:0000256" key="13">
    <source>
        <dbReference type="ARBA" id="ARBA00023136"/>
    </source>
</evidence>
<evidence type="ECO:0000313" key="25">
    <source>
        <dbReference type="Proteomes" id="UP000063387"/>
    </source>
</evidence>
<evidence type="ECO:0000256" key="6">
    <source>
        <dbReference type="ARBA" id="ARBA00022692"/>
    </source>
</evidence>
<evidence type="ECO:0000256" key="7">
    <source>
        <dbReference type="ARBA" id="ARBA00022723"/>
    </source>
</evidence>
<keyword evidence="12 18" id="KW-0186">Copper</keyword>
<dbReference type="GO" id="GO:0020037">
    <property type="term" value="F:heme binding"/>
    <property type="evidence" value="ECO:0007669"/>
    <property type="project" value="InterPro"/>
</dbReference>
<keyword evidence="4 16" id="KW-0349">Heme</keyword>
<dbReference type="Pfam" id="PF02790">
    <property type="entry name" value="COX2_TM"/>
    <property type="match status" value="1"/>
</dbReference>
<evidence type="ECO:0000256" key="20">
    <source>
        <dbReference type="SAM" id="SignalP"/>
    </source>
</evidence>
<dbReference type="PANTHER" id="PTHR22888:SF9">
    <property type="entry name" value="CYTOCHROME C OXIDASE SUBUNIT 2"/>
    <property type="match status" value="1"/>
</dbReference>
<accession>A0A120JWQ7</accession>
<organism evidence="24 25">
    <name type="scientific">Halomonas chromatireducens</name>
    <dbReference type="NCBI Taxonomy" id="507626"/>
    <lineage>
        <taxon>Bacteria</taxon>
        <taxon>Pseudomonadati</taxon>
        <taxon>Pseudomonadota</taxon>
        <taxon>Gammaproteobacteria</taxon>
        <taxon>Oceanospirillales</taxon>
        <taxon>Halomonadaceae</taxon>
        <taxon>Halomonas</taxon>
    </lineage>
</organism>
<dbReference type="PANTHER" id="PTHR22888">
    <property type="entry name" value="CYTOCHROME C OXIDASE, SUBUNIT II"/>
    <property type="match status" value="1"/>
</dbReference>
<dbReference type="Proteomes" id="UP000063387">
    <property type="component" value="Chromosome"/>
</dbReference>
<dbReference type="Gene3D" id="1.10.760.10">
    <property type="entry name" value="Cytochrome c-like domain"/>
    <property type="match status" value="1"/>
</dbReference>
<dbReference type="Gene3D" id="2.60.40.420">
    <property type="entry name" value="Cupredoxins - blue copper proteins"/>
    <property type="match status" value="1"/>
</dbReference>
<evidence type="ECO:0000256" key="3">
    <source>
        <dbReference type="ARBA" id="ARBA00022448"/>
    </source>
</evidence>
<keyword evidence="20" id="KW-0732">Signal</keyword>
<protein>
    <recommendedName>
        <fullName evidence="18">Cytochrome c oxidase subunit 2</fullName>
        <ecNumber evidence="18">7.1.1.9</ecNumber>
    </recommendedName>
</protein>
<dbReference type="KEGG" id="hco:LOKO_03319"/>
<reference evidence="24 25" key="1">
    <citation type="journal article" date="2016" name="Genome Announc.">
        <title>Draft Genome Sequence of 'Halomonas chromatireducens' Strain AGD 8-3, a Haloalkaliphilic Chromate- and Selenite-Reducing Gammaproteobacterium.</title>
        <authorList>
            <person name="Sharko F.S."/>
            <person name="Shapovalova A.A."/>
            <person name="Tsygankova S.V."/>
            <person name="Komova A.V."/>
            <person name="Boulygina E.S."/>
            <person name="Teslyuk A.B."/>
            <person name="Gotovtsev P.M."/>
            <person name="Namsaraev Z.B."/>
            <person name="Khijniak T.V."/>
            <person name="Nedoluzhko A.V."/>
            <person name="Vasilov R.G."/>
        </authorList>
    </citation>
    <scope>NUCLEOTIDE SEQUENCE [LARGE SCALE GENOMIC DNA]</scope>
    <source>
        <strain evidence="24 25">AGD 8-3</strain>
    </source>
</reference>
<evidence type="ECO:0000259" key="22">
    <source>
        <dbReference type="PROSITE" id="PS50999"/>
    </source>
</evidence>
<dbReference type="RefSeq" id="WP_066451722.1">
    <property type="nucleotide sequence ID" value="NZ_CP014226.1"/>
</dbReference>
<evidence type="ECO:0000256" key="11">
    <source>
        <dbReference type="ARBA" id="ARBA00023004"/>
    </source>
</evidence>
<dbReference type="OrthoDB" id="9781261at2"/>
<evidence type="ECO:0000256" key="17">
    <source>
        <dbReference type="RuleBase" id="RU000456"/>
    </source>
</evidence>
<evidence type="ECO:0000313" key="24">
    <source>
        <dbReference type="EMBL" id="AMD02364.1"/>
    </source>
</evidence>
<keyword evidence="3 17" id="KW-0813">Transport</keyword>
<dbReference type="SUPFAM" id="SSF46626">
    <property type="entry name" value="Cytochrome c"/>
    <property type="match status" value="1"/>
</dbReference>
<dbReference type="InterPro" id="IPR014222">
    <property type="entry name" value="Cyt_c_oxidase_su2"/>
</dbReference>
<dbReference type="EC" id="7.1.1.9" evidence="18"/>
<feature type="domain" description="Cytochrome oxidase subunit II copper A binding" evidence="21">
    <location>
        <begin position="116"/>
        <end position="253"/>
    </location>
</feature>
<sequence length="372" mass="41595">MRTLLVWLAGGLSLVGSSQAALASGWNMPVGVTDLSREIYNLHMAIFWICVVIGVVVFGVMFYSLIRYRHSKGAKAANFHENTTVEVIWTAVPLLILVGMAIPATATLQKIYDPSDAELDVMVTGQQWRWRYEYLGEDVAFNSNLATPRTQIRGDEVRGENYLLEVDEPLVLPINRKVRFLFTSDDVIHAWWVPDFAVKQDTIPGFISENWVRINEPGIYRGQCAELCGVDHAFMPIVVHAMEEDDFETWLAERKEMAAEEALGVDRDWEMDELMERGEAVYGSICASCHQVEGQGSPPAFPALAGNEQMLDDIDWHKDVIINGVSGTAMPSFRTTLNPVELAAVITYTRNAWGNDTGDAVQPAEIAERLER</sequence>
<comment type="cofactor">
    <cofactor evidence="18">
        <name>Cu cation</name>
        <dbReference type="ChEBI" id="CHEBI:23378"/>
    </cofactor>
    <text evidence="18">Binds a copper A center.</text>
</comment>
<evidence type="ECO:0000259" key="23">
    <source>
        <dbReference type="PROSITE" id="PS51007"/>
    </source>
</evidence>
<evidence type="ECO:0000256" key="19">
    <source>
        <dbReference type="SAM" id="Phobius"/>
    </source>
</evidence>
<feature type="transmembrane region" description="Helical" evidence="19">
    <location>
        <begin position="44"/>
        <end position="66"/>
    </location>
</feature>
<feature type="domain" description="Cytochrome oxidase subunit II transmembrane region profile" evidence="22">
    <location>
        <begin position="20"/>
        <end position="115"/>
    </location>
</feature>
<dbReference type="Pfam" id="PF00116">
    <property type="entry name" value="COX2"/>
    <property type="match status" value="1"/>
</dbReference>
<dbReference type="EMBL" id="CP014226">
    <property type="protein sequence ID" value="AMD02364.1"/>
    <property type="molecule type" value="Genomic_DNA"/>
</dbReference>
<dbReference type="SUPFAM" id="SSF81464">
    <property type="entry name" value="Cytochrome c oxidase subunit II-like, transmembrane region"/>
    <property type="match status" value="1"/>
</dbReference>
<feature type="signal peptide" evidence="20">
    <location>
        <begin position="1"/>
        <end position="23"/>
    </location>
</feature>
<dbReference type="Gene3D" id="1.10.287.90">
    <property type="match status" value="1"/>
</dbReference>
<evidence type="ECO:0000256" key="1">
    <source>
        <dbReference type="ARBA" id="ARBA00004141"/>
    </source>
</evidence>
<comment type="similarity">
    <text evidence="2 17">Belongs to the cytochrome c oxidase subunit 2 family.</text>
</comment>
<dbReference type="InterPro" id="IPR001505">
    <property type="entry name" value="Copper_CuA"/>
</dbReference>
<comment type="function">
    <text evidence="14 18">Subunits I and II form the functional core of the enzyme complex. Electrons originating in cytochrome c are transferred via heme a and Cu(A) to the binuclear center formed by heme a3 and Cu(B).</text>
</comment>
<dbReference type="InterPro" id="IPR036909">
    <property type="entry name" value="Cyt_c-like_dom_sf"/>
</dbReference>
<feature type="transmembrane region" description="Helical" evidence="19">
    <location>
        <begin position="87"/>
        <end position="106"/>
    </location>
</feature>
<evidence type="ECO:0000256" key="4">
    <source>
        <dbReference type="ARBA" id="ARBA00022617"/>
    </source>
</evidence>
<feature type="chain" id="PRO_5007167062" description="Cytochrome c oxidase subunit 2" evidence="20">
    <location>
        <begin position="24"/>
        <end position="372"/>
    </location>
</feature>
<dbReference type="PROSITE" id="PS50999">
    <property type="entry name" value="COX2_TM"/>
    <property type="match status" value="1"/>
</dbReference>
<comment type="subcellular location">
    <subcellularLocation>
        <location evidence="17">Cell membrane</location>
        <topology evidence="17">Multi-pass membrane protein</topology>
    </subcellularLocation>
    <subcellularLocation>
        <location evidence="1">Membrane</location>
        <topology evidence="1">Multi-pass membrane protein</topology>
    </subcellularLocation>
</comment>
<evidence type="ECO:0000256" key="12">
    <source>
        <dbReference type="ARBA" id="ARBA00023008"/>
    </source>
</evidence>
<dbReference type="InterPro" id="IPR002429">
    <property type="entry name" value="CcO_II-like_C"/>
</dbReference>
<dbReference type="NCBIfam" id="TIGR02866">
    <property type="entry name" value="CoxB"/>
    <property type="match status" value="1"/>
</dbReference>
<dbReference type="GO" id="GO:0005886">
    <property type="term" value="C:plasma membrane"/>
    <property type="evidence" value="ECO:0007669"/>
    <property type="project" value="UniProtKB-SubCell"/>
</dbReference>
<evidence type="ECO:0000256" key="16">
    <source>
        <dbReference type="PROSITE-ProRule" id="PRU00433"/>
    </source>
</evidence>
<dbReference type="SUPFAM" id="SSF49503">
    <property type="entry name" value="Cupredoxins"/>
    <property type="match status" value="1"/>
</dbReference>
<keyword evidence="13 19" id="KW-0472">Membrane</keyword>
<evidence type="ECO:0000256" key="14">
    <source>
        <dbReference type="ARBA" id="ARBA00024688"/>
    </source>
</evidence>
<dbReference type="InterPro" id="IPR011759">
    <property type="entry name" value="Cyt_c_oxidase_su2_TM_dom"/>
</dbReference>
<keyword evidence="7 16" id="KW-0479">Metal-binding</keyword>
<keyword evidence="11 16" id="KW-0408">Iron</keyword>
<evidence type="ECO:0000256" key="5">
    <source>
        <dbReference type="ARBA" id="ARBA00022660"/>
    </source>
</evidence>
<keyword evidence="8" id="KW-1278">Translocase</keyword>
<dbReference type="Pfam" id="PF13442">
    <property type="entry name" value="Cytochrome_CBB3"/>
    <property type="match status" value="1"/>
</dbReference>
<evidence type="ECO:0000256" key="2">
    <source>
        <dbReference type="ARBA" id="ARBA00007866"/>
    </source>
</evidence>
<dbReference type="InterPro" id="IPR045187">
    <property type="entry name" value="CcO_II"/>
</dbReference>
<keyword evidence="6 17" id="KW-0812">Transmembrane</keyword>
<dbReference type="PROSITE" id="PS50857">
    <property type="entry name" value="COX2_CUA"/>
    <property type="match status" value="1"/>
</dbReference>
<evidence type="ECO:0000256" key="10">
    <source>
        <dbReference type="ARBA" id="ARBA00022989"/>
    </source>
</evidence>
<comment type="catalytic activity">
    <reaction evidence="15 18">
        <text>4 Fe(II)-[cytochrome c] + O2 + 8 H(+)(in) = 4 Fe(III)-[cytochrome c] + 2 H2O + 4 H(+)(out)</text>
        <dbReference type="Rhea" id="RHEA:11436"/>
        <dbReference type="Rhea" id="RHEA-COMP:10350"/>
        <dbReference type="Rhea" id="RHEA-COMP:14399"/>
        <dbReference type="ChEBI" id="CHEBI:15377"/>
        <dbReference type="ChEBI" id="CHEBI:15378"/>
        <dbReference type="ChEBI" id="CHEBI:15379"/>
        <dbReference type="ChEBI" id="CHEBI:29033"/>
        <dbReference type="ChEBI" id="CHEBI:29034"/>
        <dbReference type="EC" id="7.1.1.9"/>
    </reaction>
</comment>
<feature type="domain" description="Cytochrome c" evidence="23">
    <location>
        <begin position="273"/>
        <end position="353"/>
    </location>
</feature>
<dbReference type="AlphaFoldDB" id="A0A120JWQ7"/>
<keyword evidence="9 17" id="KW-0249">Electron transport</keyword>